<accession>A0A1E7LPR0</accession>
<reference evidence="1 2" key="1">
    <citation type="journal article" date="2016" name="Front. Microbiol.">
        <title>Comparative Genomics Analysis of Streptomyces Species Reveals Their Adaptation to the Marine Environment and Their Diversity at the Genomic Level.</title>
        <authorList>
            <person name="Tian X."/>
            <person name="Zhang Z."/>
            <person name="Yang T."/>
            <person name="Chen M."/>
            <person name="Li J."/>
            <person name="Chen F."/>
            <person name="Yang J."/>
            <person name="Li W."/>
            <person name="Zhang B."/>
            <person name="Zhang Z."/>
            <person name="Wu J."/>
            <person name="Zhang C."/>
            <person name="Long L."/>
            <person name="Xiao J."/>
        </authorList>
    </citation>
    <scope>NUCLEOTIDE SEQUENCE [LARGE SCALE GENOMIC DNA]</scope>
    <source>
        <strain evidence="1 2">SCSIO M10372</strain>
    </source>
</reference>
<organism evidence="1 2">
    <name type="scientific">Streptomyces nanshensis</name>
    <dbReference type="NCBI Taxonomy" id="518642"/>
    <lineage>
        <taxon>Bacteria</taxon>
        <taxon>Bacillati</taxon>
        <taxon>Actinomycetota</taxon>
        <taxon>Actinomycetes</taxon>
        <taxon>Kitasatosporales</taxon>
        <taxon>Streptomycetaceae</taxon>
        <taxon>Streptomyces</taxon>
    </lineage>
</organism>
<comment type="caution">
    <text evidence="1">The sequence shown here is derived from an EMBL/GenBank/DDBJ whole genome shotgun (WGS) entry which is preliminary data.</text>
</comment>
<name>A0A1E7LPR0_9ACTN</name>
<evidence type="ECO:0000313" key="1">
    <source>
        <dbReference type="EMBL" id="OEV18185.1"/>
    </source>
</evidence>
<dbReference type="Proteomes" id="UP000175971">
    <property type="component" value="Unassembled WGS sequence"/>
</dbReference>
<gene>
    <name evidence="1" type="ORF">AN221_23900</name>
</gene>
<evidence type="ECO:0000313" key="2">
    <source>
        <dbReference type="Proteomes" id="UP000175971"/>
    </source>
</evidence>
<protein>
    <submittedName>
        <fullName evidence="1">Uncharacterized protein</fullName>
    </submittedName>
</protein>
<dbReference type="AlphaFoldDB" id="A0A1E7LPR0"/>
<proteinExistence type="predicted"/>
<keyword evidence="2" id="KW-1185">Reference proteome</keyword>
<dbReference type="EMBL" id="LJGZ01000094">
    <property type="protein sequence ID" value="OEV18185.1"/>
    <property type="molecule type" value="Genomic_DNA"/>
</dbReference>
<sequence>MTWKHEPTAEFALCIHVCELEGTREIETSGTIKRSAYTTPREAAGMAVDSALKETQAPLGCWVSVRQFVLDGEVHTFGGDDMGPLARAKRGARVYV</sequence>